<reference evidence="2 3" key="1">
    <citation type="journal article" date="2023" name="Arcadia Sci">
        <title>De novo assembly of a long-read Amblyomma americanum tick genome.</title>
        <authorList>
            <person name="Chou S."/>
            <person name="Poskanzer K.E."/>
            <person name="Rollins M."/>
            <person name="Thuy-Boun P.S."/>
        </authorList>
    </citation>
    <scope>NUCLEOTIDE SEQUENCE [LARGE SCALE GENOMIC DNA]</scope>
    <source>
        <strain evidence="2">F_SG_1</strain>
        <tissue evidence="2">Salivary glands</tissue>
    </source>
</reference>
<feature type="compositionally biased region" description="Polar residues" evidence="1">
    <location>
        <begin position="99"/>
        <end position="111"/>
    </location>
</feature>
<dbReference type="EMBL" id="JARKHS020008274">
    <property type="protein sequence ID" value="KAK8780920.1"/>
    <property type="molecule type" value="Genomic_DNA"/>
</dbReference>
<evidence type="ECO:0000256" key="1">
    <source>
        <dbReference type="SAM" id="MobiDB-lite"/>
    </source>
</evidence>
<feature type="compositionally biased region" description="Polar residues" evidence="1">
    <location>
        <begin position="207"/>
        <end position="219"/>
    </location>
</feature>
<feature type="region of interest" description="Disordered" evidence="1">
    <location>
        <begin position="508"/>
        <end position="584"/>
    </location>
</feature>
<sequence length="584" mass="64448">MASGEEAGTATGTMAPSQKTRHIQPSQPVGRKNLLPAILPSPLTSMFTVVRGAPPLPAARAGYGHVRSRVFPQRPAQKVNLTEPDRSPKKTVRARKEASTSTTEVLSNQASRLRAERIRKQREEEERVRRRREEMSSRATAEVTSRLHGSVQNLRRISEEESLERAAATDGALSEQEGPPGRKKYRSTSLTRDAGRRSDHEARKTAAASTVRETPATRTSTKDKKLAPMDKPYSKSQETAQTTADASKPVFPYLKKREGRLSVARVQESRESETSTITKSHQASVQDRRTTSQTAQKTAEVSSSEPYDSHYAARPTEPVTPRRPFSKAREATAATPKESSALLPFWVPHDAARRDVLAKEQEQQHRSKVRDSMGEQQAVRFKDWIKARQRSGAASVGRASATTTEASTEALAREVRLREGDSSETDSGHEGDGILPDDQRVKEVLLERVSRSLRKNVLPQDVVTMRLKPSPPTAVADQIEAITRTVRMSEFLEAARRDIVVNCIQLRPDNVSEGSPPSSPEEVPSPAASSGDGGSMSDGGAVDRRRRGARVRDPPRPREECLLAAHQQDQGQQEVAGHLHRRQD</sequence>
<protein>
    <submittedName>
        <fullName evidence="2">Uncharacterized protein</fullName>
    </submittedName>
</protein>
<feature type="region of interest" description="Disordered" evidence="1">
    <location>
        <begin position="68"/>
        <end position="340"/>
    </location>
</feature>
<feature type="compositionally biased region" description="Low complexity" evidence="1">
    <location>
        <begin position="391"/>
        <end position="410"/>
    </location>
</feature>
<proteinExistence type="predicted"/>
<feature type="compositionally biased region" description="Basic and acidic residues" evidence="1">
    <location>
        <begin position="193"/>
        <end position="204"/>
    </location>
</feature>
<name>A0AAQ4F1B4_AMBAM</name>
<feature type="compositionally biased region" description="Basic and acidic residues" evidence="1">
    <location>
        <begin position="411"/>
        <end position="438"/>
    </location>
</feature>
<keyword evidence="3" id="KW-1185">Reference proteome</keyword>
<dbReference type="AlphaFoldDB" id="A0AAQ4F1B4"/>
<feature type="compositionally biased region" description="Basic and acidic residues" evidence="1">
    <location>
        <begin position="113"/>
        <end position="136"/>
    </location>
</feature>
<feature type="region of interest" description="Disordered" evidence="1">
    <location>
        <begin position="391"/>
        <end position="438"/>
    </location>
</feature>
<feature type="region of interest" description="Disordered" evidence="1">
    <location>
        <begin position="1"/>
        <end position="34"/>
    </location>
</feature>
<feature type="compositionally biased region" description="Basic and acidic residues" evidence="1">
    <location>
        <begin position="550"/>
        <end position="561"/>
    </location>
</feature>
<accession>A0AAQ4F1B4</accession>
<gene>
    <name evidence="2" type="ORF">V5799_017745</name>
</gene>
<dbReference type="Proteomes" id="UP001321473">
    <property type="component" value="Unassembled WGS sequence"/>
</dbReference>
<feature type="compositionally biased region" description="Basic and acidic residues" evidence="1">
    <location>
        <begin position="83"/>
        <end position="98"/>
    </location>
</feature>
<feature type="compositionally biased region" description="Low complexity" evidence="1">
    <location>
        <begin position="511"/>
        <end position="530"/>
    </location>
</feature>
<evidence type="ECO:0000313" key="3">
    <source>
        <dbReference type="Proteomes" id="UP001321473"/>
    </source>
</evidence>
<feature type="compositionally biased region" description="Polar residues" evidence="1">
    <location>
        <begin position="10"/>
        <end position="27"/>
    </location>
</feature>
<organism evidence="2 3">
    <name type="scientific">Amblyomma americanum</name>
    <name type="common">Lone star tick</name>
    <dbReference type="NCBI Taxonomy" id="6943"/>
    <lineage>
        <taxon>Eukaryota</taxon>
        <taxon>Metazoa</taxon>
        <taxon>Ecdysozoa</taxon>
        <taxon>Arthropoda</taxon>
        <taxon>Chelicerata</taxon>
        <taxon>Arachnida</taxon>
        <taxon>Acari</taxon>
        <taxon>Parasitiformes</taxon>
        <taxon>Ixodida</taxon>
        <taxon>Ixodoidea</taxon>
        <taxon>Ixodidae</taxon>
        <taxon>Amblyomminae</taxon>
        <taxon>Amblyomma</taxon>
    </lineage>
</organism>
<evidence type="ECO:0000313" key="2">
    <source>
        <dbReference type="EMBL" id="KAK8780920.1"/>
    </source>
</evidence>
<feature type="compositionally biased region" description="Polar residues" evidence="1">
    <location>
        <begin position="234"/>
        <end position="245"/>
    </location>
</feature>
<comment type="caution">
    <text evidence="2">The sequence shown here is derived from an EMBL/GenBank/DDBJ whole genome shotgun (WGS) entry which is preliminary data.</text>
</comment>
<feature type="compositionally biased region" description="Polar residues" evidence="1">
    <location>
        <begin position="274"/>
        <end position="306"/>
    </location>
</feature>